<proteinExistence type="inferred from homology"/>
<keyword evidence="2" id="KW-0560">Oxidoreductase</keyword>
<dbReference type="EMBL" id="NMUH01005727">
    <property type="protein sequence ID" value="MQM13536.1"/>
    <property type="molecule type" value="Genomic_DNA"/>
</dbReference>
<dbReference type="PANTHER" id="PTHR43180:SF50">
    <property type="entry name" value="SHORT CHAIN DEHYDROGENASE"/>
    <property type="match status" value="1"/>
</dbReference>
<accession>A0A843WZ92</accession>
<organism evidence="3 4">
    <name type="scientific">Colocasia esculenta</name>
    <name type="common">Wild taro</name>
    <name type="synonym">Arum esculentum</name>
    <dbReference type="NCBI Taxonomy" id="4460"/>
    <lineage>
        <taxon>Eukaryota</taxon>
        <taxon>Viridiplantae</taxon>
        <taxon>Streptophyta</taxon>
        <taxon>Embryophyta</taxon>
        <taxon>Tracheophyta</taxon>
        <taxon>Spermatophyta</taxon>
        <taxon>Magnoliopsida</taxon>
        <taxon>Liliopsida</taxon>
        <taxon>Araceae</taxon>
        <taxon>Aroideae</taxon>
        <taxon>Colocasieae</taxon>
        <taxon>Colocasia</taxon>
    </lineage>
</organism>
<dbReference type="Gene3D" id="3.40.50.720">
    <property type="entry name" value="NAD(P)-binding Rossmann-like Domain"/>
    <property type="match status" value="1"/>
</dbReference>
<reference evidence="3" key="1">
    <citation type="submission" date="2017-07" db="EMBL/GenBank/DDBJ databases">
        <title>Taro Niue Genome Assembly and Annotation.</title>
        <authorList>
            <person name="Atibalentja N."/>
            <person name="Keating K."/>
            <person name="Fields C.J."/>
        </authorList>
    </citation>
    <scope>NUCLEOTIDE SEQUENCE</scope>
    <source>
        <strain evidence="3">Niue_2</strain>
        <tissue evidence="3">Leaf</tissue>
    </source>
</reference>
<dbReference type="Pfam" id="PF13561">
    <property type="entry name" value="adh_short_C2"/>
    <property type="match status" value="1"/>
</dbReference>
<dbReference type="InterPro" id="IPR036291">
    <property type="entry name" value="NAD(P)-bd_dom_sf"/>
</dbReference>
<evidence type="ECO:0000313" key="3">
    <source>
        <dbReference type="EMBL" id="MQM13536.1"/>
    </source>
</evidence>
<dbReference type="OrthoDB" id="1933718at2759"/>
<evidence type="ECO:0000256" key="1">
    <source>
        <dbReference type="ARBA" id="ARBA00006484"/>
    </source>
</evidence>
<dbReference type="Proteomes" id="UP000652761">
    <property type="component" value="Unassembled WGS sequence"/>
</dbReference>
<gene>
    <name evidence="3" type="ORF">Taro_046468</name>
</gene>
<keyword evidence="4" id="KW-1185">Reference proteome</keyword>
<evidence type="ECO:0000256" key="2">
    <source>
        <dbReference type="ARBA" id="ARBA00023002"/>
    </source>
</evidence>
<comment type="similarity">
    <text evidence="1">Belongs to the short-chain dehydrogenases/reductases (SDR) family.</text>
</comment>
<dbReference type="PANTHER" id="PTHR43180">
    <property type="entry name" value="3-OXOACYL-(ACYL-CARRIER-PROTEIN) REDUCTASE (AFU_ORTHOLOGUE AFUA_6G11210)"/>
    <property type="match status" value="1"/>
</dbReference>
<dbReference type="SMR" id="A0A843WZ92"/>
<dbReference type="InterPro" id="IPR002347">
    <property type="entry name" value="SDR_fam"/>
</dbReference>
<name>A0A843WZ92_COLES</name>
<dbReference type="PRINTS" id="PR00080">
    <property type="entry name" value="SDRFAMILY"/>
</dbReference>
<dbReference type="FunFam" id="3.40.50.720:FF:000084">
    <property type="entry name" value="Short-chain dehydrogenase reductase"/>
    <property type="match status" value="1"/>
</dbReference>
<dbReference type="GO" id="GO:0016491">
    <property type="term" value="F:oxidoreductase activity"/>
    <property type="evidence" value="ECO:0007669"/>
    <property type="project" value="UniProtKB-KW"/>
</dbReference>
<sequence length="272" mass="28419">MASLGVCAHLAKRLEGKVALITGGALEVGAATTKLFCQHGAKVVVADVYDQIGQALCDGIGPDAAYVHCNPAAEDDVSRAVDFAVERFGKLDVMFNNATVLDNPKPHIVDNTVDDFQKVMAVNVTGVFLGTKHAARVMVPAGRGGVVINTGSVGSEIGGIASHAYIASKHAVAGLTKNAAAELGKHGIRVNCISPFIAVSSLAGRFFGKSEEELRTWIEGLGNLKGRVLRAEDVAEAALFIASDEANYVSGHNFVLDGGFSTVNHAFGFFSH</sequence>
<dbReference type="PRINTS" id="PR00081">
    <property type="entry name" value="GDHRDH"/>
</dbReference>
<evidence type="ECO:0000313" key="4">
    <source>
        <dbReference type="Proteomes" id="UP000652761"/>
    </source>
</evidence>
<comment type="caution">
    <text evidence="3">The sequence shown here is derived from an EMBL/GenBank/DDBJ whole genome shotgun (WGS) entry which is preliminary data.</text>
</comment>
<protein>
    <submittedName>
        <fullName evidence="3">Uncharacterized protein</fullName>
    </submittedName>
</protein>
<dbReference type="SUPFAM" id="SSF51735">
    <property type="entry name" value="NAD(P)-binding Rossmann-fold domains"/>
    <property type="match status" value="1"/>
</dbReference>
<dbReference type="AlphaFoldDB" id="A0A843WZ92"/>